<dbReference type="OrthoDB" id="5876812at2"/>
<evidence type="ECO:0000313" key="2">
    <source>
        <dbReference type="Proteomes" id="UP000035909"/>
    </source>
</evidence>
<dbReference type="AlphaFoldDB" id="A0A0J1H8W7"/>
<comment type="caution">
    <text evidence="1">The sequence shown here is derived from an EMBL/GenBank/DDBJ whole genome shotgun (WGS) entry which is preliminary data.</text>
</comment>
<name>A0A0J1H8W7_9GAMM</name>
<proteinExistence type="predicted"/>
<keyword evidence="2" id="KW-1185">Reference proteome</keyword>
<dbReference type="STRING" id="320778.ABT57_15030"/>
<dbReference type="EMBL" id="LDOU01000015">
    <property type="protein sequence ID" value="KLV08129.1"/>
    <property type="molecule type" value="Genomic_DNA"/>
</dbReference>
<dbReference type="Proteomes" id="UP000035909">
    <property type="component" value="Unassembled WGS sequence"/>
</dbReference>
<organism evidence="1 2">
    <name type="scientific">Photobacterium ganghwense</name>
    <dbReference type="NCBI Taxonomy" id="320778"/>
    <lineage>
        <taxon>Bacteria</taxon>
        <taxon>Pseudomonadati</taxon>
        <taxon>Pseudomonadota</taxon>
        <taxon>Gammaproteobacteria</taxon>
        <taxon>Vibrionales</taxon>
        <taxon>Vibrionaceae</taxon>
        <taxon>Photobacterium</taxon>
    </lineage>
</organism>
<dbReference type="RefSeq" id="WP_040122804.1">
    <property type="nucleotide sequence ID" value="NZ_LDOU01000015.1"/>
</dbReference>
<sequence length="206" mass="23019">MGNKKKRTECLADRIERVVEILDTYIKTPSLKVSISNMDQLASKLARETGIGYSTLLKSTAKGGYYREYLDSALLKIAPSMSKIGSLAQPEPKNWVHQKAIYESKIGILNEKINKLRLNLQQVELALSTVSQSKLTLHEVSDIRQADIGVEMLCRALARILDHEEVGLDLMPDGSIEYFGETLVSSDQAQPYLAWQERTKPAPLKG</sequence>
<evidence type="ECO:0000313" key="1">
    <source>
        <dbReference type="EMBL" id="KLV08129.1"/>
    </source>
</evidence>
<gene>
    <name evidence="1" type="ORF">ABT57_15030</name>
</gene>
<protein>
    <submittedName>
        <fullName evidence="1">Uncharacterized protein</fullName>
    </submittedName>
</protein>
<dbReference type="PATRIC" id="fig|320778.3.peg.3266"/>
<accession>A0A0J1H8W7</accession>
<reference evidence="1 2" key="1">
    <citation type="submission" date="2015-05" db="EMBL/GenBank/DDBJ databases">
        <title>Photobacterium galathea sp. nov.</title>
        <authorList>
            <person name="Machado H."/>
            <person name="Gram L."/>
        </authorList>
    </citation>
    <scope>NUCLEOTIDE SEQUENCE [LARGE SCALE GENOMIC DNA]</scope>
    <source>
        <strain evidence="1 2">DSM 22954</strain>
    </source>
</reference>